<dbReference type="GO" id="GO:0003677">
    <property type="term" value="F:DNA binding"/>
    <property type="evidence" value="ECO:0007669"/>
    <property type="project" value="UniProtKB-KW"/>
</dbReference>
<dbReference type="AlphaFoldDB" id="A0A450U7U9"/>
<name>A0A450U7U9_9GAMM</name>
<gene>
    <name evidence="1" type="ORF">BECKLFY1418B_GA0070995_100814</name>
</gene>
<keyword evidence="1" id="KW-0238">DNA-binding</keyword>
<protein>
    <submittedName>
        <fullName evidence="1">Predicted DNA-binding protein with an HTH domain</fullName>
    </submittedName>
</protein>
<organism evidence="1">
    <name type="scientific">Candidatus Kentrum sp. LFY</name>
    <dbReference type="NCBI Taxonomy" id="2126342"/>
    <lineage>
        <taxon>Bacteria</taxon>
        <taxon>Pseudomonadati</taxon>
        <taxon>Pseudomonadota</taxon>
        <taxon>Gammaproteobacteria</taxon>
        <taxon>Candidatus Kentrum</taxon>
    </lineage>
</organism>
<reference evidence="1" key="1">
    <citation type="submission" date="2019-02" db="EMBL/GenBank/DDBJ databases">
        <authorList>
            <person name="Gruber-Vodicka R. H."/>
            <person name="Seah K. B. B."/>
        </authorList>
    </citation>
    <scope>NUCLEOTIDE SEQUENCE</scope>
    <source>
        <strain evidence="1">BECK_M7</strain>
    </source>
</reference>
<sequence length="111" mass="12706">MNDYDIFPKILRPFVEKVIQISDNGSSIRVKTSMVVSIRFEPEIEQKLVLLAEKADRPMASFLQEIIEQGIEDMEESYLASEILQRVDEGQEKTHSTHDVRVALGLEVSEK</sequence>
<evidence type="ECO:0000313" key="1">
    <source>
        <dbReference type="EMBL" id="VFJ87840.1"/>
    </source>
</evidence>
<accession>A0A450U7U9</accession>
<dbReference type="EMBL" id="CAADFF010000008">
    <property type="protein sequence ID" value="VFJ87840.1"/>
    <property type="molecule type" value="Genomic_DNA"/>
</dbReference>
<proteinExistence type="predicted"/>